<protein>
    <submittedName>
        <fullName evidence="1">Uncharacterized protein</fullName>
    </submittedName>
</protein>
<dbReference type="KEGG" id="dba:Dbac_2537"/>
<evidence type="ECO:0000313" key="2">
    <source>
        <dbReference type="Proteomes" id="UP000002216"/>
    </source>
</evidence>
<organism evidence="1 2">
    <name type="scientific">Desulfomicrobium baculatum (strain DSM 4028 / VKM B-1378 / X)</name>
    <name type="common">Desulfovibrio baculatus</name>
    <dbReference type="NCBI Taxonomy" id="525897"/>
    <lineage>
        <taxon>Bacteria</taxon>
        <taxon>Pseudomonadati</taxon>
        <taxon>Thermodesulfobacteriota</taxon>
        <taxon>Desulfovibrionia</taxon>
        <taxon>Desulfovibrionales</taxon>
        <taxon>Desulfomicrobiaceae</taxon>
        <taxon>Desulfomicrobium</taxon>
    </lineage>
</organism>
<sequence length="84" mass="9183">MNRQALLTIDEAIGQARHYKFPSVHCGPTATHLGELVQTFAGCPDRLGNSVRGLCIISGDVFKHDAQIFCGGYRPSGHLTPRIY</sequence>
<proteinExistence type="predicted"/>
<reference evidence="1 2" key="1">
    <citation type="journal article" date="2009" name="Stand. Genomic Sci.">
        <title>Complete genome sequence of Desulfomicrobium baculatum type strain (X).</title>
        <authorList>
            <person name="Copeland A."/>
            <person name="Spring S."/>
            <person name="Goker M."/>
            <person name="Schneider S."/>
            <person name="Lapidus A."/>
            <person name="Del Rio T.G."/>
            <person name="Tice H."/>
            <person name="Cheng J.F."/>
            <person name="Chen F."/>
            <person name="Nolan M."/>
            <person name="Bruce D."/>
            <person name="Goodwin L."/>
            <person name="Pitluck S."/>
            <person name="Ivanova N."/>
            <person name="Mavrommatis K."/>
            <person name="Ovchinnikova G."/>
            <person name="Pati A."/>
            <person name="Chen A."/>
            <person name="Palaniappan K."/>
            <person name="Land M."/>
            <person name="Hauser L."/>
            <person name="Chang Y.J."/>
            <person name="Jeffries C.C."/>
            <person name="Meincke L."/>
            <person name="Sims D."/>
            <person name="Brettin T."/>
            <person name="Detter J.C."/>
            <person name="Han C."/>
            <person name="Chain P."/>
            <person name="Bristow J."/>
            <person name="Eisen J.A."/>
            <person name="Markowitz V."/>
            <person name="Hugenholtz P."/>
            <person name="Kyrpides N.C."/>
            <person name="Klenk H.P."/>
            <person name="Lucas S."/>
        </authorList>
    </citation>
    <scope>NUCLEOTIDE SEQUENCE [LARGE SCALE GENOMIC DNA]</scope>
    <source>
        <strain evidence="2">DSM 4028 / VKM B-1378 / X</strain>
    </source>
</reference>
<dbReference type="EMBL" id="CP001629">
    <property type="protein sequence ID" value="ACU90615.1"/>
    <property type="molecule type" value="Genomic_DNA"/>
</dbReference>
<name>C7LS67_DESBD</name>
<gene>
    <name evidence="1" type="ordered locus">Dbac_2537</name>
</gene>
<keyword evidence="2" id="KW-1185">Reference proteome</keyword>
<dbReference type="Proteomes" id="UP000002216">
    <property type="component" value="Chromosome"/>
</dbReference>
<accession>C7LS67</accession>
<evidence type="ECO:0000313" key="1">
    <source>
        <dbReference type="EMBL" id="ACU90615.1"/>
    </source>
</evidence>
<dbReference type="AlphaFoldDB" id="C7LS67"/>
<dbReference type="HOGENOM" id="CLU_2522116_0_0_7"/>